<dbReference type="InterPro" id="IPR002060">
    <property type="entry name" value="Squ/phyt_synthse"/>
</dbReference>
<dbReference type="InterPro" id="IPR033904">
    <property type="entry name" value="Trans_IPPS_HH"/>
</dbReference>
<keyword evidence="2" id="KW-0808">Transferase</keyword>
<dbReference type="PROSITE" id="PS01045">
    <property type="entry name" value="SQUALEN_PHYTOEN_SYN_2"/>
    <property type="match status" value="1"/>
</dbReference>
<sequence>MEDQVMRFIADRARRAAQEAPPMRARPFDPPHKRDEDRQLIRQHSKTFSLAARWLPARSRAAVEALYAFCRTADDAADLPEAGSRRRLEDYLAAIRGTSRSSDPVITRWLALCDGMGMPRTWSAELVETLLTDFEMTQCETLEELLAYSYGVASTVGLMTTFIVGFRPTSLAEDVFARAIALGLAMQITNILRDVAEDLARGRVYLPLEDMRRYGVTADDLSQKRLHPGWQRLCARYIQLARDLYAFALPGIRQLTPAARWPIALAAVWYRGILQDIERHRGDVFTRRAHVPLAEKVVIALCQGVPAAMGWHRSPSAAPFAMVDRHD</sequence>
<dbReference type="RefSeq" id="WP_084182505.1">
    <property type="nucleotide sequence ID" value="NZ_FTOO01000003.1"/>
</dbReference>
<evidence type="ECO:0000256" key="1">
    <source>
        <dbReference type="ARBA" id="ARBA00004829"/>
    </source>
</evidence>
<dbReference type="GO" id="GO:0051996">
    <property type="term" value="F:squalene synthase [NAD(P)H] activity"/>
    <property type="evidence" value="ECO:0007669"/>
    <property type="project" value="InterPro"/>
</dbReference>
<dbReference type="GO" id="GO:0016117">
    <property type="term" value="P:carotenoid biosynthetic process"/>
    <property type="evidence" value="ECO:0007669"/>
    <property type="project" value="UniProtKB-KW"/>
</dbReference>
<dbReference type="Proteomes" id="UP000186156">
    <property type="component" value="Unassembled WGS sequence"/>
</dbReference>
<dbReference type="SFLD" id="SFLDS00005">
    <property type="entry name" value="Isoprenoid_Synthase_Type_I"/>
    <property type="match status" value="1"/>
</dbReference>
<dbReference type="SFLD" id="SFLDG01212">
    <property type="entry name" value="Phytoene_synthase_like"/>
    <property type="match status" value="1"/>
</dbReference>
<evidence type="ECO:0000256" key="4">
    <source>
        <dbReference type="SAM" id="MobiDB-lite"/>
    </source>
</evidence>
<evidence type="ECO:0000313" key="6">
    <source>
        <dbReference type="Proteomes" id="UP000186156"/>
    </source>
</evidence>
<dbReference type="InterPro" id="IPR008949">
    <property type="entry name" value="Isoprenoid_synthase_dom_sf"/>
</dbReference>
<dbReference type="OrthoDB" id="9787280at2"/>
<keyword evidence="6" id="KW-1185">Reference proteome</keyword>
<protein>
    <submittedName>
        <fullName evidence="5">Phytoene synthase</fullName>
    </submittedName>
</protein>
<dbReference type="STRING" id="252246.SAMN05421799_103160"/>
<dbReference type="GO" id="GO:0004311">
    <property type="term" value="F:geranylgeranyl diphosphate synthase activity"/>
    <property type="evidence" value="ECO:0007669"/>
    <property type="project" value="InterPro"/>
</dbReference>
<dbReference type="Gene3D" id="1.10.600.10">
    <property type="entry name" value="Farnesyl Diphosphate Synthase"/>
    <property type="match status" value="1"/>
</dbReference>
<dbReference type="CDD" id="cd00683">
    <property type="entry name" value="Trans_IPPS_HH"/>
    <property type="match status" value="1"/>
</dbReference>
<keyword evidence="3" id="KW-0125">Carotenoid biosynthesis</keyword>
<evidence type="ECO:0000313" key="5">
    <source>
        <dbReference type="EMBL" id="SIS73509.1"/>
    </source>
</evidence>
<organism evidence="5 6">
    <name type="scientific">Alicyclobacillus vulcanalis</name>
    <dbReference type="NCBI Taxonomy" id="252246"/>
    <lineage>
        <taxon>Bacteria</taxon>
        <taxon>Bacillati</taxon>
        <taxon>Bacillota</taxon>
        <taxon>Bacilli</taxon>
        <taxon>Bacillales</taxon>
        <taxon>Alicyclobacillaceae</taxon>
        <taxon>Alicyclobacillus</taxon>
    </lineage>
</organism>
<evidence type="ECO:0000256" key="2">
    <source>
        <dbReference type="ARBA" id="ARBA00022679"/>
    </source>
</evidence>
<reference evidence="6" key="1">
    <citation type="submission" date="2017-01" db="EMBL/GenBank/DDBJ databases">
        <authorList>
            <person name="Varghese N."/>
            <person name="Submissions S."/>
        </authorList>
    </citation>
    <scope>NUCLEOTIDE SEQUENCE [LARGE SCALE GENOMIC DNA]</scope>
    <source>
        <strain evidence="6">DSM 16176</strain>
    </source>
</reference>
<gene>
    <name evidence="5" type="ORF">SAMN05421799_103160</name>
</gene>
<dbReference type="PANTHER" id="PTHR31480">
    <property type="entry name" value="BIFUNCTIONAL LYCOPENE CYCLASE/PHYTOENE SYNTHASE"/>
    <property type="match status" value="1"/>
</dbReference>
<dbReference type="Pfam" id="PF00494">
    <property type="entry name" value="SQS_PSY"/>
    <property type="match status" value="1"/>
</dbReference>
<dbReference type="SFLD" id="SFLDG01018">
    <property type="entry name" value="Squalene/Phytoene_Synthase_Lik"/>
    <property type="match status" value="1"/>
</dbReference>
<feature type="compositionally biased region" description="Basic and acidic residues" evidence="4">
    <location>
        <begin position="26"/>
        <end position="36"/>
    </location>
</feature>
<dbReference type="EMBL" id="FTOO01000003">
    <property type="protein sequence ID" value="SIS73509.1"/>
    <property type="molecule type" value="Genomic_DNA"/>
</dbReference>
<dbReference type="InterPro" id="IPR019845">
    <property type="entry name" value="Squalene/phytoene_synthase_CS"/>
</dbReference>
<dbReference type="AlphaFoldDB" id="A0A1N7LI84"/>
<comment type="pathway">
    <text evidence="1">Carotenoid biosynthesis.</text>
</comment>
<dbReference type="InterPro" id="IPR044843">
    <property type="entry name" value="Trans_IPPS_bact-type"/>
</dbReference>
<dbReference type="SUPFAM" id="SSF48576">
    <property type="entry name" value="Terpenoid synthases"/>
    <property type="match status" value="1"/>
</dbReference>
<name>A0A1N7LI84_9BACL</name>
<feature type="region of interest" description="Disordered" evidence="4">
    <location>
        <begin position="14"/>
        <end position="36"/>
    </location>
</feature>
<proteinExistence type="predicted"/>
<accession>A0A1N7LI84</accession>
<evidence type="ECO:0000256" key="3">
    <source>
        <dbReference type="ARBA" id="ARBA00022746"/>
    </source>
</evidence>